<dbReference type="InterPro" id="IPR053161">
    <property type="entry name" value="Ulvan_degrading_GH"/>
</dbReference>
<protein>
    <recommendedName>
        <fullName evidence="2">Secreted protein</fullName>
    </recommendedName>
</protein>
<proteinExistence type="predicted"/>
<dbReference type="PANTHER" id="PTHR36848:SF2">
    <property type="entry name" value="SECRETED PROTEIN"/>
    <property type="match status" value="1"/>
</dbReference>
<dbReference type="AlphaFoldDB" id="L7JMY5"/>
<name>L7JMY5_PYRO1</name>
<sequence length="1033" mass="111635">MFVDAVPRGREILGGVRLPDADVDHAALTDDVRQLKQVGAGGLEFVPFYNYGFGGPHLNQSDVYGFGKPAFVDVFRTALEAAKANGLIMDFGLGASQGQGVPAEPLTPGLAMQLVYGKTTIKGGEKFQGDLPAAEIDWNEELGFVQPQEKFGGNHLVGVSAGAVKYANQSSSAVALIEESLVDLSANVSDGRLTWQAPTDHDEYVLFAIYERYTNQRSAAGIPSDVIANGSWVTDHFSAAGAKLVSQFWEQNILSSEIRELLEAVGQHSWEDSMEIQASLYWSPDFIEKFKTGRGYDPVKYLPLMFDKSTSFMSHGAPYNTTYYLEGAVDPAQAKYLQDYRLTLNQGYMEYLQALGEWANSLDLSHSCQVAYNLPVDMLAAIPSVAGPELESLAFTNIDEMLQFTGPAHLARRNVISTEIGAVQSGAYSQSLPSLLRLFNQAFAGGVNLMVIHGMPYGGEQPETTWPGYTPFQYVYSEIWGPKQPAWKYMSEMMNYTARNQHILQLGIAKRDLAFYMYKDPYSTTVAHNGTNLRANGFSYDYLSPANFASENATVKGGLLDPTGSGYRALVFDQQQFISPEASTKLVELANAGLPIVVVGSLPNTTIGSVGQDVVSEAIAELESAGHANLKYISSPDSLVQALQELSVKPRVQTSPASFAQTLHTTWRADAASNYVFLYNDGPAATFNVGVEASSDLVPSKLDAWTGTQEPVAIYGRSEGRVSLSVSLRQGQTAIFAFNPAAEPRDHITASSENVAGASYGPDGKMSLVVTDGAAGSVTLSNGSTHQIPALTNGTNATLPSVEVGPWNLTLESWVPGPDATKSASAKQVLDLGSQNALVPWSQIPAAQNVSGVGIYTATFTQPAVDQLSSDDVVTVVDFGPILNTIRAWVNDEQLPSVDMSAAQVDISRYVVPGQNSMRVEVTSTLFNAVKARVDGVENFGLGPNVPQFYTAVDWQEYGLVGPVRVMAFRKTIYKKIETFGGCLKIVSNQATKCSSSFSLLLMLTNRDKLQNRVAQDGKVLPSRRAQLVRNQG</sequence>
<dbReference type="InterPro" id="IPR008979">
    <property type="entry name" value="Galactose-bd-like_sf"/>
</dbReference>
<dbReference type="SUPFAM" id="SSF49785">
    <property type="entry name" value="Galactose-binding domain-like"/>
    <property type="match status" value="1"/>
</dbReference>
<organism>
    <name type="scientific">Pyricularia oryzae (strain P131)</name>
    <name type="common">Rice blast fungus</name>
    <name type="synonym">Magnaporthe oryzae</name>
    <dbReference type="NCBI Taxonomy" id="1143193"/>
    <lineage>
        <taxon>Eukaryota</taxon>
        <taxon>Fungi</taxon>
        <taxon>Dikarya</taxon>
        <taxon>Ascomycota</taxon>
        <taxon>Pezizomycotina</taxon>
        <taxon>Sordariomycetes</taxon>
        <taxon>Sordariomycetidae</taxon>
        <taxon>Magnaporthales</taxon>
        <taxon>Pyriculariaceae</taxon>
        <taxon>Pyricularia</taxon>
    </lineage>
</organism>
<gene>
    <name evidence="1" type="ORF">OOW_P131scaffold00138g3</name>
</gene>
<evidence type="ECO:0000313" key="1">
    <source>
        <dbReference type="EMBL" id="ELQ69611.1"/>
    </source>
</evidence>
<dbReference type="Pfam" id="PF17132">
    <property type="entry name" value="Glyco_hydro_106"/>
    <property type="match status" value="1"/>
</dbReference>
<dbReference type="Gene3D" id="2.60.120.260">
    <property type="entry name" value="Galactose-binding domain-like"/>
    <property type="match status" value="1"/>
</dbReference>
<accession>L7JMY5</accession>
<reference evidence="1" key="1">
    <citation type="journal article" date="2012" name="PLoS Genet.">
        <title>Comparative analysis of the genomes of two field isolates of the rice blast fungus Magnaporthe oryzae.</title>
        <authorList>
            <person name="Xue M."/>
            <person name="Yang J."/>
            <person name="Li Z."/>
            <person name="Hu S."/>
            <person name="Yao N."/>
            <person name="Dean R.A."/>
            <person name="Zhao W."/>
            <person name="Shen M."/>
            <person name="Zhang H."/>
            <person name="Li C."/>
            <person name="Liu L."/>
            <person name="Cao L."/>
            <person name="Xu X."/>
            <person name="Xing Y."/>
            <person name="Hsiang T."/>
            <person name="Zhang Z."/>
            <person name="Xu J.R."/>
            <person name="Peng Y.L."/>
        </authorList>
    </citation>
    <scope>NUCLEOTIDE SEQUENCE [LARGE SCALE GENOMIC DNA]</scope>
    <source>
        <strain evidence="1">P131</strain>
    </source>
</reference>
<dbReference type="EMBL" id="JH795615">
    <property type="protein sequence ID" value="ELQ69611.1"/>
    <property type="molecule type" value="Genomic_DNA"/>
</dbReference>
<dbReference type="PANTHER" id="PTHR36848">
    <property type="entry name" value="DNA-BINDING PROTEIN (PUTATIVE SECRETED PROTEIN)-RELATED"/>
    <property type="match status" value="1"/>
</dbReference>
<evidence type="ECO:0008006" key="2">
    <source>
        <dbReference type="Google" id="ProtNLM"/>
    </source>
</evidence>